<dbReference type="KEGG" id="ang:An07g07525"/>
<gene>
    <name evidence="2" type="ORF">An07g07525</name>
</gene>
<name>A0AAJ8BRC0_ASPNG</name>
<dbReference type="VEuPathDB" id="FungiDB:An07g07525"/>
<keyword evidence="1" id="KW-0472">Membrane</keyword>
<organism evidence="2">
    <name type="scientific">Aspergillus niger</name>
    <dbReference type="NCBI Taxonomy" id="5061"/>
    <lineage>
        <taxon>Eukaryota</taxon>
        <taxon>Fungi</taxon>
        <taxon>Dikarya</taxon>
        <taxon>Ascomycota</taxon>
        <taxon>Pezizomycotina</taxon>
        <taxon>Eurotiomycetes</taxon>
        <taxon>Eurotiomycetidae</taxon>
        <taxon>Eurotiales</taxon>
        <taxon>Aspergillaceae</taxon>
        <taxon>Aspergillus</taxon>
        <taxon>Aspergillus subgen. Circumdati</taxon>
    </lineage>
</organism>
<protein>
    <submittedName>
        <fullName evidence="2">Uncharacterized protein</fullName>
    </submittedName>
</protein>
<evidence type="ECO:0000256" key="1">
    <source>
        <dbReference type="SAM" id="Phobius"/>
    </source>
</evidence>
<evidence type="ECO:0000313" key="2">
    <source>
        <dbReference type="RefSeq" id="XP_059601006.1"/>
    </source>
</evidence>
<feature type="transmembrane region" description="Helical" evidence="1">
    <location>
        <begin position="6"/>
        <end position="31"/>
    </location>
</feature>
<dbReference type="GeneID" id="84591469"/>
<keyword evidence="1" id="KW-1133">Transmembrane helix</keyword>
<feature type="transmembrane region" description="Helical" evidence="1">
    <location>
        <begin position="43"/>
        <end position="65"/>
    </location>
</feature>
<keyword evidence="1" id="KW-0812">Transmembrane</keyword>
<proteinExistence type="predicted"/>
<dbReference type="RefSeq" id="XP_059601006.1">
    <property type="nucleotide sequence ID" value="XM_059748589.1"/>
</dbReference>
<reference evidence="2" key="2">
    <citation type="submission" date="2025-08" db="UniProtKB">
        <authorList>
            <consortium name="RefSeq"/>
        </authorList>
    </citation>
    <scope>IDENTIFICATION</scope>
</reference>
<accession>A0AAJ8BRC0</accession>
<reference evidence="2" key="1">
    <citation type="submission" date="2025-02" db="EMBL/GenBank/DDBJ databases">
        <authorList>
            <consortium name="NCBI Genome Project"/>
        </authorList>
    </citation>
    <scope>NUCLEOTIDE SEQUENCE</scope>
</reference>
<sequence length="66" mass="6966">MGVVCGSWCFSSCGGIMGMGGGGIGVAVVGLGNGEIAFIISRYLVITCIMHYTSFFLLIVGRTWLW</sequence>
<dbReference type="AlphaFoldDB" id="A0AAJ8BRC0"/>